<dbReference type="Proteomes" id="UP001230649">
    <property type="component" value="Unassembled WGS sequence"/>
</dbReference>
<gene>
    <name evidence="1" type="ORF">QFC20_006689</name>
</gene>
<sequence length="1471" mass="163493">MLDDVVRYIMDEVAMDGSIGTSPSRFIALFSRPSCPLNLASPTTPTDDPYADPNAVVEVSQEQEQEREHYAAYVWRMMVDLEGMSVVLLGQQGRVGPSRVAGNRVEPQKMDVDDSAAVEEQLATVDQERNGEEETDALGDMHGDFVLDPALAMEAQATQPSLHQAYEALNAANPDATLADAANAAIAQQNATPADDVLATVNSTDASAGLVPKPIDMEKELEAEKHDLMLLKDKYGDKVVMRASEAEVMNTLTGSYVRPGRLSNIVYTALQFIARGKEFGMSVLDIAKKTGQKPSTVFYLVKTLTDMGLVAKIKDTESNKTNIAVHRRYLNDNFQYQLRMEHLSYLAEAARDVKPDVAEYEIDDNIPINPSTGLPQFPPFGMESLGSRTFIKYRLIKLLKSDLWHHLIENRLLLKFMGFTPAYTVQTRRQFQRHIVAFKREGLIDEVLVPDESIPDKPHRCLRLAEFRPKEDEQETFEGAGPNMLSNVIDPALIIDLEEDDDLLEDDEAFGEVSPKELGYDYSYTIDHAVLQVVKNSGTRGVTIRQIMRQLNHLDHKTVDVVVARYERLEHHPTHLNDFLFKVTQEVHQREKRLRVFTLENFRQRCMEDGIQLDGEIPTHPNIGRYADLSDCKFARTQAETKAALDMEWIAVPRACAEINQEHKKFTMRLPGQRKFLKTKKAQLAAEGNQDPQVLGRPRKYIRTVGLDGKLVRRTQLNLVPVHPELPSAYLYNSKTKVFFDVPENWDGVSPIEAPPDWDTAMEPTCPIIPSTGLPARPELEREIKRKAKLAAQKEKQARKNKKRDRDDDDDVDPAPKKRGRPRKVVDENAPPPVPKKKGRPRKSDKADPPPDEGAAAADQVDAEDVPEAVVAPAKGRPKRGAKAQPAPAPSTRPLSKRKGGKKSAETVDGQLGSGESPNEDRQSPIAEPVNADIVSDAPVAAAPVPDDRFPDSSPNPPTTNAMEVDDLNMPDAALPPAETSIVGESTQTASALPVDPVESEFALDPSLAGPEPVTADGNPSPASQESTLADPGPSQAGHDQTEADLDPSLAADQLATFDQSSPVQGPAFFASQAPTLSDLSRKRRRRLSPVSPTSMAMAFQPEPKKSKFSKLHKPRGSLQHPYRKREILEYLHSQGGVTTGGYYICVNIWEWVQTHKAGKSTFDNVPDKTTMERLLNSLEADKEIKTMSVAMNVNWGGADRVPIVMLPNTPQGVIANFVNEAKRIRQRATILPPKTAEPGFTRTQTQLVGPSRMPIRLTEQAMEPLLTPVSTLESLPADHVREMYKRDWRLLAQSYGYVAGIFRRAKCVHLEVLRALKEHGEELPNGDQILLIEHLRREPPLENICKILPVTVDEDDLHRALEDPEQAQLPLHECPVPLQAMVGARRKTMRFKLARLFVNLSELGILESGNILWDDDKKPISFEPFSPFKATYLKVAKKVPIYNYSADAPAGPSLPVKTTTIVEESDLEKF</sequence>
<protein>
    <submittedName>
        <fullName evidence="1">Uncharacterized protein</fullName>
    </submittedName>
</protein>
<feature type="non-terminal residue" evidence="1">
    <location>
        <position position="1471"/>
    </location>
</feature>
<name>A0ACC2V7Z4_9TREE</name>
<organism evidence="1 2">
    <name type="scientific">Naganishia adeliensis</name>
    <dbReference type="NCBI Taxonomy" id="92952"/>
    <lineage>
        <taxon>Eukaryota</taxon>
        <taxon>Fungi</taxon>
        <taxon>Dikarya</taxon>
        <taxon>Basidiomycota</taxon>
        <taxon>Agaricomycotina</taxon>
        <taxon>Tremellomycetes</taxon>
        <taxon>Filobasidiales</taxon>
        <taxon>Filobasidiaceae</taxon>
        <taxon>Naganishia</taxon>
    </lineage>
</organism>
<accession>A0ACC2V7Z4</accession>
<evidence type="ECO:0000313" key="2">
    <source>
        <dbReference type="Proteomes" id="UP001230649"/>
    </source>
</evidence>
<proteinExistence type="predicted"/>
<comment type="caution">
    <text evidence="1">The sequence shown here is derived from an EMBL/GenBank/DDBJ whole genome shotgun (WGS) entry which is preliminary data.</text>
</comment>
<keyword evidence="2" id="KW-1185">Reference proteome</keyword>
<evidence type="ECO:0000313" key="1">
    <source>
        <dbReference type="EMBL" id="KAJ9095407.1"/>
    </source>
</evidence>
<reference evidence="1" key="1">
    <citation type="submission" date="2023-04" db="EMBL/GenBank/DDBJ databases">
        <title>Draft Genome sequencing of Naganishia species isolated from polar environments using Oxford Nanopore Technology.</title>
        <authorList>
            <person name="Leo P."/>
            <person name="Venkateswaran K."/>
        </authorList>
    </citation>
    <scope>NUCLEOTIDE SEQUENCE</scope>
    <source>
        <strain evidence="1">MNA-CCFEE 5262</strain>
    </source>
</reference>
<dbReference type="EMBL" id="JASBWS010000125">
    <property type="protein sequence ID" value="KAJ9095407.1"/>
    <property type="molecule type" value="Genomic_DNA"/>
</dbReference>